<feature type="region of interest" description="Disordered" evidence="2">
    <location>
        <begin position="1391"/>
        <end position="1417"/>
    </location>
</feature>
<feature type="region of interest" description="Disordered" evidence="2">
    <location>
        <begin position="1168"/>
        <end position="1216"/>
    </location>
</feature>
<feature type="coiled-coil region" evidence="1">
    <location>
        <begin position="739"/>
        <end position="780"/>
    </location>
</feature>
<sequence>MVSTDDLTSYSRGELNAMTRDQLLKLWRARSESKYDNYNRNEHELRVLLSRTPRRGDANRSKSKDGSSRRRRNTPERLIDSVVKITRNDGKFQMHITNDFLDLVQPEGIATLASYLSVSESQISDRLDGSDVTLVVDDENLKLLSLDGVRRVARVITGDETVMTYNRSQALYAIKRAIRIVENMYKRNRNRGVRTMTPRKKRIDHDRRLLVSEDKNGYYVTLNEYVIDNLCESGIAWLATEFNVPSDTNDVLNHLRQLAQNERLLRITNEFFDHATLPLLRHIAGVITKNIDGAEGFTRDEAIWAIKQHPSFANKPNNTDVQQSDLTIAEDADTGTSVTKLLISSETLGRFNRQQLEWILVNSNPAIALQDASVRNIDELRMLVRPYLPITIGFDSEFITNLLTISQLRELACNVIPEKCGDITQMNRTQLLTGLRLYRQMKHENLYLASTTPSRNDEMAKRSDSTYRHVGNAQSDGMYTENVALRNEIGQLRQSLLETSAQLNDVRAQLDVADLERRNTNERMQEKLNDIAELQSQLTKCKSYIIELESRLRDVDKERARMTAAHLADDRLSNASVGVQLDRSRRDVNLAKSETNALVVEVADLKSQLNRAEMQINTQRATIDALTANLNSSNSKALEMKEMWERSEYELSASRRDAETCRKTNDNLEIKMLELQNLMKVERARAQTDLEKCQAELQQRIESEAALVESLQRAKLDLVTINSVANKVNRNSGVGNAINDRLNKELNTVRREKAQLQSDLDVLRAQHDRLTNECQAVSSRYESLMTKYNLIKTNVQQQRMEFEAVNDALSKSRSDVVVLRGRISELLTQLQESNNQRDAATAHKNRLLKEHDVLERHANDVRRLNNELETSITEERQLNALNLRRLQDEIKTYQQEMTQLKRRLDESNQRIQAFVNTEQNILAAGTRDSSFPIVDADNTEQLVVRLKNKLKSTMLERNELAATVNSLQMQATKYEALMSEQSSKINDARAYRDQREKQHAEFLRQIDSLRRNNVQLQTALQRLNEVRISNSVKNDVESKKQMGNVVQEIAQRNAEITNLQDRYARCERSLAELRNVNDTTLAELAQSRSDLQRTKEMYAVLEDELKANRVAYANLEGDMQKLQLDYMTLQQRTMGACTAVGDVNECARALLEVTDNVVTDRVPVRRLPVKRGNRSNANLSPQSIRNTDQQRWSPKRPRLTPARNSVNRRSVTGPIRRMSARRSISINDDLLTDDEDENLGNIQINYSLTDDEDDAAQTRRSLSYSLTDDEDDAAQIRRPSVTDDEDDRIVGTRSSARRSSVRRSSVRRSSVRKSSVRRSSARRSSARRSSARRSSARRSRSALRSKSPTRNISAIRPRTPRARRPIRPMADNFAEGYVYERPMGGGAPRRYQAAGTPGNGRQSDRGGMGVLDDIYNR</sequence>
<feature type="compositionally biased region" description="Basic residues" evidence="2">
    <location>
        <begin position="1295"/>
        <end position="1343"/>
    </location>
</feature>
<name>A0A2K8ES36_9VIRU</name>
<feature type="compositionally biased region" description="Basic and acidic residues" evidence="2">
    <location>
        <begin position="54"/>
        <end position="77"/>
    </location>
</feature>
<evidence type="ECO:0000313" key="3">
    <source>
        <dbReference type="EMBL" id="APM84158.1"/>
    </source>
</evidence>
<feature type="coiled-coil region" evidence="1">
    <location>
        <begin position="658"/>
        <end position="714"/>
    </location>
</feature>
<accession>A0A2K8ES36</accession>
<feature type="compositionally biased region" description="Polar residues" evidence="2">
    <location>
        <begin position="1174"/>
        <end position="1192"/>
    </location>
</feature>
<feature type="coiled-coil region" evidence="1">
    <location>
        <begin position="823"/>
        <end position="956"/>
    </location>
</feature>
<dbReference type="PANTHER" id="PTHR23159:SF31">
    <property type="entry name" value="CENTROSOME-ASSOCIATED PROTEIN CEP250 ISOFORM X1"/>
    <property type="match status" value="1"/>
</dbReference>
<organism evidence="3 4">
    <name type="scientific">Heliothis virescens ascovirus 3h</name>
    <dbReference type="NCBI Taxonomy" id="1268039"/>
    <lineage>
        <taxon>Viruses</taxon>
        <taxon>Varidnaviria</taxon>
        <taxon>Bamfordvirae</taxon>
        <taxon>Nucleocytoviricota</taxon>
        <taxon>Megaviricetes</taxon>
        <taxon>Pimascovirales</taxon>
        <taxon>Pimascovirales incertae sedis</taxon>
        <taxon>Ascoviridae</taxon>
        <taxon>Ascovirus</taxon>
    </lineage>
</organism>
<protein>
    <submittedName>
        <fullName evidence="3">Chromosome segregation SMC like protein</fullName>
    </submittedName>
</protein>
<dbReference type="EMBL" id="KU170628">
    <property type="protein sequence ID" value="APM84158.1"/>
    <property type="molecule type" value="Genomic_DNA"/>
</dbReference>
<evidence type="ECO:0000313" key="4">
    <source>
        <dbReference type="Proteomes" id="UP000316643"/>
    </source>
</evidence>
<feature type="coiled-coil region" evidence="1">
    <location>
        <begin position="503"/>
        <end position="565"/>
    </location>
</feature>
<dbReference type="Proteomes" id="UP000316643">
    <property type="component" value="Genome"/>
</dbReference>
<keyword evidence="1" id="KW-0175">Coiled coil</keyword>
<feature type="region of interest" description="Disordered" evidence="2">
    <location>
        <begin position="46"/>
        <end position="77"/>
    </location>
</feature>
<evidence type="ECO:0000256" key="1">
    <source>
        <dbReference type="SAM" id="Coils"/>
    </source>
</evidence>
<feature type="coiled-coil region" evidence="1">
    <location>
        <begin position="992"/>
        <end position="1132"/>
    </location>
</feature>
<feature type="coiled-coil region" evidence="1">
    <location>
        <begin position="595"/>
        <end position="629"/>
    </location>
</feature>
<dbReference type="PANTHER" id="PTHR23159">
    <property type="entry name" value="CENTROSOMAL PROTEIN 2"/>
    <property type="match status" value="1"/>
</dbReference>
<feature type="region of interest" description="Disordered" evidence="2">
    <location>
        <begin position="1279"/>
        <end position="1367"/>
    </location>
</feature>
<proteinExistence type="predicted"/>
<reference evidence="3 4" key="1">
    <citation type="journal article" date="2017" name="Virol. Sin.">
        <title>Genome analysis of Heliothis virescens ascovirus 3h isolated from China.</title>
        <authorList>
            <person name="Huang G.H."/>
            <person name="Hou D.H."/>
            <person name="Wang M."/>
            <person name="Cheng X.W."/>
            <person name="Hu Z."/>
        </authorList>
    </citation>
    <scope>NUCLEOTIDE SEQUENCE [LARGE SCALE GENOMIC DNA]</scope>
    <source>
        <strain evidence="3">HvAV-3h</strain>
    </source>
</reference>
<evidence type="ECO:0000256" key="2">
    <source>
        <dbReference type="SAM" id="MobiDB-lite"/>
    </source>
</evidence>